<keyword evidence="5" id="KW-1185">Reference proteome</keyword>
<accession>A0A1G7Z0S0</accession>
<protein>
    <submittedName>
        <fullName evidence="4">Glycosyltransferase involved in cell wall bisynthesis</fullName>
    </submittedName>
</protein>
<dbReference type="SUPFAM" id="SSF53756">
    <property type="entry name" value="UDP-Glycosyltransferase/glycogen phosphorylase"/>
    <property type="match status" value="1"/>
</dbReference>
<gene>
    <name evidence="4" type="ORF">SAMN05192573_106108</name>
</gene>
<organism evidence="4 5">
    <name type="scientific">Mucilaginibacter gossypii</name>
    <dbReference type="NCBI Taxonomy" id="551996"/>
    <lineage>
        <taxon>Bacteria</taxon>
        <taxon>Pseudomonadati</taxon>
        <taxon>Bacteroidota</taxon>
        <taxon>Sphingobacteriia</taxon>
        <taxon>Sphingobacteriales</taxon>
        <taxon>Sphingobacteriaceae</taxon>
        <taxon>Mucilaginibacter</taxon>
    </lineage>
</organism>
<dbReference type="GO" id="GO:0016757">
    <property type="term" value="F:glycosyltransferase activity"/>
    <property type="evidence" value="ECO:0007669"/>
    <property type="project" value="InterPro"/>
</dbReference>
<proteinExistence type="predicted"/>
<reference evidence="5" key="1">
    <citation type="submission" date="2016-10" db="EMBL/GenBank/DDBJ databases">
        <authorList>
            <person name="Varghese N."/>
            <person name="Submissions S."/>
        </authorList>
    </citation>
    <scope>NUCLEOTIDE SEQUENCE [LARGE SCALE GENOMIC DNA]</scope>
    <source>
        <strain evidence="5">Gh-67</strain>
    </source>
</reference>
<sequence>MAAKKIKLFVDAHSFDKEFQGAQTFIRELYNHLLAHRPDIDIYIGAHDTDNIRRLFPLLPPQNILPYKNRGINILRFVFDIPAYIKKYRFDFAHFQYVSPKKMAGCRYIVTMHDMLFNDFRKDFPILFSLTRNYLFGRSIKNADIKTTVSDYSKERICNYYQIPADEVHIIQNGVNNSLLQYQSSKKKAEDWVAEKFGIRNFILYTSRIEPRKNHLLLLQKYLKLKLYEKGISLVFIGKASIKTPGLAKLIKSLTPEQERFFRWIPRAEQADLAAFYRACRLFVYPSKAEGFGIPPLEAAICGTPVLCSSETAMKNFGFFAPYTFNPANHTDFEQKLLLAAQQPPGDAFTSQVARHVEQQYHWQKSSTIFYNLLQANFHCHETKNSDLRHEGHPELLWRV</sequence>
<dbReference type="AlphaFoldDB" id="A0A1G7Z0S0"/>
<feature type="domain" description="Glycosyl transferase family 1" evidence="2">
    <location>
        <begin position="192"/>
        <end position="310"/>
    </location>
</feature>
<dbReference type="CDD" id="cd03809">
    <property type="entry name" value="GT4_MtfB-like"/>
    <property type="match status" value="1"/>
</dbReference>
<dbReference type="InterPro" id="IPR028098">
    <property type="entry name" value="Glyco_trans_4-like_N"/>
</dbReference>
<dbReference type="EMBL" id="FNCG01000006">
    <property type="protein sequence ID" value="SDH02244.1"/>
    <property type="molecule type" value="Genomic_DNA"/>
</dbReference>
<dbReference type="InterPro" id="IPR001296">
    <property type="entry name" value="Glyco_trans_1"/>
</dbReference>
<evidence type="ECO:0000259" key="2">
    <source>
        <dbReference type="Pfam" id="PF00534"/>
    </source>
</evidence>
<dbReference type="STRING" id="551996.SAMN05192573_106108"/>
<dbReference type="RefSeq" id="WP_091167890.1">
    <property type="nucleotide sequence ID" value="NZ_FNCG01000006.1"/>
</dbReference>
<dbReference type="PANTHER" id="PTHR46401">
    <property type="entry name" value="GLYCOSYLTRANSFERASE WBBK-RELATED"/>
    <property type="match status" value="1"/>
</dbReference>
<dbReference type="Gene3D" id="3.40.50.2000">
    <property type="entry name" value="Glycogen Phosphorylase B"/>
    <property type="match status" value="2"/>
</dbReference>
<dbReference type="Pfam" id="PF13439">
    <property type="entry name" value="Glyco_transf_4"/>
    <property type="match status" value="1"/>
</dbReference>
<evidence type="ECO:0000256" key="1">
    <source>
        <dbReference type="ARBA" id="ARBA00022679"/>
    </source>
</evidence>
<dbReference type="Pfam" id="PF00534">
    <property type="entry name" value="Glycos_transf_1"/>
    <property type="match status" value="1"/>
</dbReference>
<evidence type="ECO:0000313" key="4">
    <source>
        <dbReference type="EMBL" id="SDH02244.1"/>
    </source>
</evidence>
<evidence type="ECO:0000259" key="3">
    <source>
        <dbReference type="Pfam" id="PF13439"/>
    </source>
</evidence>
<dbReference type="Proteomes" id="UP000199705">
    <property type="component" value="Unassembled WGS sequence"/>
</dbReference>
<evidence type="ECO:0000313" key="5">
    <source>
        <dbReference type="Proteomes" id="UP000199705"/>
    </source>
</evidence>
<keyword evidence="1 4" id="KW-0808">Transferase</keyword>
<dbReference type="PANTHER" id="PTHR46401:SF2">
    <property type="entry name" value="GLYCOSYLTRANSFERASE WBBK-RELATED"/>
    <property type="match status" value="1"/>
</dbReference>
<name>A0A1G7Z0S0_9SPHI</name>
<feature type="domain" description="Glycosyltransferase subfamily 4-like N-terminal" evidence="3">
    <location>
        <begin position="21"/>
        <end position="176"/>
    </location>
</feature>